<feature type="region of interest" description="Disordered" evidence="1">
    <location>
        <begin position="28"/>
        <end position="47"/>
    </location>
</feature>
<evidence type="ECO:0000313" key="3">
    <source>
        <dbReference type="EMBL" id="GBM46544.1"/>
    </source>
</evidence>
<reference evidence="3 4" key="1">
    <citation type="journal article" date="2019" name="Sci. Rep.">
        <title>Orb-weaving spider Araneus ventricosus genome elucidates the spidroin gene catalogue.</title>
        <authorList>
            <person name="Kono N."/>
            <person name="Nakamura H."/>
            <person name="Ohtoshi R."/>
            <person name="Moran D.A.P."/>
            <person name="Shinohara A."/>
            <person name="Yoshida Y."/>
            <person name="Fujiwara M."/>
            <person name="Mori M."/>
            <person name="Tomita M."/>
            <person name="Arakawa K."/>
        </authorList>
    </citation>
    <scope>NUCLEOTIDE SEQUENCE [LARGE SCALE GENOMIC DNA]</scope>
</reference>
<dbReference type="Proteomes" id="UP000499080">
    <property type="component" value="Unassembled WGS sequence"/>
</dbReference>
<dbReference type="AlphaFoldDB" id="A0A4Y2G3V0"/>
<keyword evidence="2" id="KW-0472">Membrane</keyword>
<accession>A0A4Y2G3V0</accession>
<comment type="caution">
    <text evidence="3">The sequence shown here is derived from an EMBL/GenBank/DDBJ whole genome shotgun (WGS) entry which is preliminary data.</text>
</comment>
<gene>
    <name evidence="3" type="ORF">AVEN_17928_1</name>
</gene>
<protein>
    <submittedName>
        <fullName evidence="3">Uncharacterized protein</fullName>
    </submittedName>
</protein>
<keyword evidence="2" id="KW-1133">Transmembrane helix</keyword>
<feature type="compositionally biased region" description="Polar residues" evidence="1">
    <location>
        <begin position="28"/>
        <end position="46"/>
    </location>
</feature>
<feature type="transmembrane region" description="Helical" evidence="2">
    <location>
        <begin position="76"/>
        <end position="94"/>
    </location>
</feature>
<evidence type="ECO:0000256" key="1">
    <source>
        <dbReference type="SAM" id="MobiDB-lite"/>
    </source>
</evidence>
<evidence type="ECO:0000313" key="4">
    <source>
        <dbReference type="Proteomes" id="UP000499080"/>
    </source>
</evidence>
<evidence type="ECO:0000256" key="2">
    <source>
        <dbReference type="SAM" id="Phobius"/>
    </source>
</evidence>
<sequence>MDVRWVRCLQLGGNLPIEVEKRQTTLHPSLQASSHVSPQLTSNLASFSPDDMKGRALDFFPAQTTSKISSDSAARCPLLAFFYLLLLHVFYLPVFCERSGGEYS</sequence>
<keyword evidence="2" id="KW-0812">Transmembrane</keyword>
<keyword evidence="4" id="KW-1185">Reference proteome</keyword>
<name>A0A4Y2G3V0_ARAVE</name>
<dbReference type="EMBL" id="BGPR01001141">
    <property type="protein sequence ID" value="GBM46544.1"/>
    <property type="molecule type" value="Genomic_DNA"/>
</dbReference>
<proteinExistence type="predicted"/>
<organism evidence="3 4">
    <name type="scientific">Araneus ventricosus</name>
    <name type="common">Orbweaver spider</name>
    <name type="synonym">Epeira ventricosa</name>
    <dbReference type="NCBI Taxonomy" id="182803"/>
    <lineage>
        <taxon>Eukaryota</taxon>
        <taxon>Metazoa</taxon>
        <taxon>Ecdysozoa</taxon>
        <taxon>Arthropoda</taxon>
        <taxon>Chelicerata</taxon>
        <taxon>Arachnida</taxon>
        <taxon>Araneae</taxon>
        <taxon>Araneomorphae</taxon>
        <taxon>Entelegynae</taxon>
        <taxon>Araneoidea</taxon>
        <taxon>Araneidae</taxon>
        <taxon>Araneus</taxon>
    </lineage>
</organism>